<protein>
    <recommendedName>
        <fullName evidence="1">BRCT domain-containing protein</fullName>
    </recommendedName>
</protein>
<accession>A0ABU5QA60</accession>
<evidence type="ECO:0000259" key="1">
    <source>
        <dbReference type="PROSITE" id="PS50172"/>
    </source>
</evidence>
<keyword evidence="3" id="KW-1185">Reference proteome</keyword>
<dbReference type="EMBL" id="JAYFUM010000010">
    <property type="protein sequence ID" value="MEA5139482.1"/>
    <property type="molecule type" value="Genomic_DNA"/>
</dbReference>
<dbReference type="Gene3D" id="3.40.50.10190">
    <property type="entry name" value="BRCT domain"/>
    <property type="match status" value="1"/>
</dbReference>
<evidence type="ECO:0000313" key="2">
    <source>
        <dbReference type="EMBL" id="MEA5139482.1"/>
    </source>
</evidence>
<name>A0ABU5QA60_9BACT</name>
<organism evidence="2 3">
    <name type="scientific">Arcicella rigui</name>
    <dbReference type="NCBI Taxonomy" id="797020"/>
    <lineage>
        <taxon>Bacteria</taxon>
        <taxon>Pseudomonadati</taxon>
        <taxon>Bacteroidota</taxon>
        <taxon>Cytophagia</taxon>
        <taxon>Cytophagales</taxon>
        <taxon>Flectobacillaceae</taxon>
        <taxon>Arcicella</taxon>
    </lineage>
</organism>
<dbReference type="InterPro" id="IPR001357">
    <property type="entry name" value="BRCT_dom"/>
</dbReference>
<dbReference type="PROSITE" id="PS50172">
    <property type="entry name" value="BRCT"/>
    <property type="match status" value="1"/>
</dbReference>
<gene>
    <name evidence="2" type="ORF">VB248_10065</name>
</gene>
<reference evidence="2 3" key="1">
    <citation type="submission" date="2023-12" db="EMBL/GenBank/DDBJ databases">
        <title>Novel species of the genus Arcicella isolated from rivers.</title>
        <authorList>
            <person name="Lu H."/>
        </authorList>
    </citation>
    <scope>NUCLEOTIDE SEQUENCE [LARGE SCALE GENOMIC DNA]</scope>
    <source>
        <strain evidence="2 3">KCTC 23307</strain>
    </source>
</reference>
<feature type="domain" description="BRCT" evidence="1">
    <location>
        <begin position="159"/>
        <end position="241"/>
    </location>
</feature>
<comment type="caution">
    <text evidence="2">The sequence shown here is derived from an EMBL/GenBank/DDBJ whole genome shotgun (WGS) entry which is preliminary data.</text>
</comment>
<proteinExistence type="predicted"/>
<dbReference type="InterPro" id="IPR036420">
    <property type="entry name" value="BRCT_dom_sf"/>
</dbReference>
<sequence length="241" mass="28353">MNPIKRLLLKIRGSDMNETKPVKTQTQQKTKKVSNDNFKILNYIEDDSKLHRDITRNTLAYLCNRLEPFEEVKIECKADSMAYFIRKHYASSHVLAEYFGKHLYRNMLQIIQEKKTPIGYVKSENYTGYFKIHIEDEYEEINEYNHLISKELYEFHFQDVTHIFYKKRIVIKGKLHQLTEEKIKECFLKIAAVLDASLSINTDYLVIGNADKTDYSEIEQIAKGLGIPVLSEDAFIHFLKS</sequence>
<dbReference type="RefSeq" id="WP_323296643.1">
    <property type="nucleotide sequence ID" value="NZ_JAYFUM010000010.1"/>
</dbReference>
<evidence type="ECO:0000313" key="3">
    <source>
        <dbReference type="Proteomes" id="UP001302949"/>
    </source>
</evidence>
<dbReference type="Proteomes" id="UP001302949">
    <property type="component" value="Unassembled WGS sequence"/>
</dbReference>